<dbReference type="CDD" id="cd11614">
    <property type="entry name" value="SAF_CpaB_FlgA_like"/>
    <property type="match status" value="1"/>
</dbReference>
<dbReference type="SMART" id="SM00858">
    <property type="entry name" value="SAF"/>
    <property type="match status" value="1"/>
</dbReference>
<evidence type="ECO:0000259" key="2">
    <source>
        <dbReference type="SMART" id="SM00858"/>
    </source>
</evidence>
<keyword evidence="1" id="KW-0732">Signal</keyword>
<dbReference type="RefSeq" id="WP_263847196.1">
    <property type="nucleotide sequence ID" value="NZ_JAOWKW010000002.1"/>
</dbReference>
<proteinExistence type="predicted"/>
<dbReference type="Proteomes" id="UP001526166">
    <property type="component" value="Unassembled WGS sequence"/>
</dbReference>
<accession>A0ABT2ZW85</accession>
<gene>
    <name evidence="3" type="primary">cpaB</name>
    <name evidence="3" type="ORF">OE699_04025</name>
</gene>
<dbReference type="NCBIfam" id="TIGR03177">
    <property type="entry name" value="pilus_cpaB"/>
    <property type="match status" value="1"/>
</dbReference>
<keyword evidence="4" id="KW-1185">Reference proteome</keyword>
<name>A0ABT2ZW85_9RHOB</name>
<dbReference type="Pfam" id="PF16976">
    <property type="entry name" value="RcpC"/>
    <property type="match status" value="1"/>
</dbReference>
<dbReference type="InterPro" id="IPR013974">
    <property type="entry name" value="SAF"/>
</dbReference>
<sequence length="268" mass="28570">MRVTALLTFVAGLAVAGGSAYLASDFFQNKYEREAAEAKELALTTVIIAAQDIPFGQTIESQKVRSISWPVAALPPGAYTAFDKLLPASGQPPRRAKSPFSQGELMLASKVSDFGEKVTIVQTLGPNNRAVSIKVTADTGVGGFVTPGDRVDVLLTQGTREELKTVTILQNLRVIGVDQTANQETDQAVVARTVTLEVTAVDSQKLALAQQAGTLSLALRTLDSDDDAPLESIRLKDVLRELSPVPEGTPLKTITVRRGVEATEAEVR</sequence>
<dbReference type="InterPro" id="IPR031571">
    <property type="entry name" value="RcpC_dom"/>
</dbReference>
<dbReference type="EMBL" id="JAOWKW010000002">
    <property type="protein sequence ID" value="MCV2878011.1"/>
    <property type="molecule type" value="Genomic_DNA"/>
</dbReference>
<evidence type="ECO:0000313" key="3">
    <source>
        <dbReference type="EMBL" id="MCV2878011.1"/>
    </source>
</evidence>
<feature type="signal peptide" evidence="1">
    <location>
        <begin position="1"/>
        <end position="16"/>
    </location>
</feature>
<feature type="domain" description="SAF" evidence="2">
    <location>
        <begin position="44"/>
        <end position="112"/>
    </location>
</feature>
<feature type="chain" id="PRO_5047490586" evidence="1">
    <location>
        <begin position="17"/>
        <end position="268"/>
    </location>
</feature>
<comment type="caution">
    <text evidence="3">The sequence shown here is derived from an EMBL/GenBank/DDBJ whole genome shotgun (WGS) entry which is preliminary data.</text>
</comment>
<protein>
    <submittedName>
        <fullName evidence="3">Flp pilus assembly protein CpaB</fullName>
    </submittedName>
</protein>
<evidence type="ECO:0000313" key="4">
    <source>
        <dbReference type="Proteomes" id="UP001526166"/>
    </source>
</evidence>
<organism evidence="3 4">
    <name type="scientific">Sedimentimonas flavescens</name>
    <dbReference type="NCBI Taxonomy" id="2851012"/>
    <lineage>
        <taxon>Bacteria</taxon>
        <taxon>Pseudomonadati</taxon>
        <taxon>Pseudomonadota</taxon>
        <taxon>Alphaproteobacteria</taxon>
        <taxon>Rhodobacterales</taxon>
        <taxon>Rhodobacter group</taxon>
        <taxon>Sedimentimonas</taxon>
    </lineage>
</organism>
<dbReference type="Pfam" id="PF08666">
    <property type="entry name" value="SAF"/>
    <property type="match status" value="1"/>
</dbReference>
<evidence type="ECO:0000256" key="1">
    <source>
        <dbReference type="SAM" id="SignalP"/>
    </source>
</evidence>
<dbReference type="InterPro" id="IPR017592">
    <property type="entry name" value="Pilus_assmbl_Flp-typ_CpaB"/>
</dbReference>
<reference evidence="3 4" key="1">
    <citation type="submission" date="2022-10" db="EMBL/GenBank/DDBJ databases">
        <title>Sinirhodobacter sp. nov., isolated from ocean surface sediments.</title>
        <authorList>
            <person name="He W."/>
            <person name="Wang L."/>
            <person name="Zhang D.-F."/>
        </authorList>
    </citation>
    <scope>NUCLEOTIDE SEQUENCE [LARGE SCALE GENOMIC DNA]</scope>
    <source>
        <strain evidence="3 4">WL0115</strain>
    </source>
</reference>